<dbReference type="Pfam" id="PF01171">
    <property type="entry name" value="ATP_bind_3"/>
    <property type="match status" value="1"/>
</dbReference>
<evidence type="ECO:0000259" key="2">
    <source>
        <dbReference type="Pfam" id="PF01171"/>
    </source>
</evidence>
<evidence type="ECO:0000256" key="1">
    <source>
        <dbReference type="SAM" id="MobiDB-lite"/>
    </source>
</evidence>
<organism evidence="3 4">
    <name type="scientific">Kipferlia bialata</name>
    <dbReference type="NCBI Taxonomy" id="797122"/>
    <lineage>
        <taxon>Eukaryota</taxon>
        <taxon>Metamonada</taxon>
        <taxon>Carpediemonas-like organisms</taxon>
        <taxon>Kipferlia</taxon>
    </lineage>
</organism>
<dbReference type="CDD" id="cd24138">
    <property type="entry name" value="TtcA-like"/>
    <property type="match status" value="1"/>
</dbReference>
<reference evidence="3 4" key="1">
    <citation type="journal article" date="2018" name="PLoS ONE">
        <title>The draft genome of Kipferlia bialata reveals reductive genome evolution in fornicate parasites.</title>
        <authorList>
            <person name="Tanifuji G."/>
            <person name="Takabayashi S."/>
            <person name="Kume K."/>
            <person name="Takagi M."/>
            <person name="Nakayama T."/>
            <person name="Kamikawa R."/>
            <person name="Inagaki Y."/>
            <person name="Hashimoto T."/>
        </authorList>
    </citation>
    <scope>NUCLEOTIDE SEQUENCE [LARGE SCALE GENOMIC DNA]</scope>
    <source>
        <strain evidence="3">NY0173</strain>
    </source>
</reference>
<dbReference type="PANTHER" id="PTHR43686">
    <property type="entry name" value="SULFURTRANSFERASE-RELATED"/>
    <property type="match status" value="1"/>
</dbReference>
<feature type="domain" description="tRNA(Ile)-lysidine/2-thiocytidine synthase N-terminal" evidence="2">
    <location>
        <begin position="41"/>
        <end position="203"/>
    </location>
</feature>
<dbReference type="Proteomes" id="UP000265618">
    <property type="component" value="Unassembled WGS sequence"/>
</dbReference>
<dbReference type="InterPro" id="IPR011063">
    <property type="entry name" value="TilS/TtcA_N"/>
</dbReference>
<dbReference type="InterPro" id="IPR014729">
    <property type="entry name" value="Rossmann-like_a/b/a_fold"/>
</dbReference>
<sequence length="345" mass="37935">MGRVGKELNALPASVKKAVSRIRKTAATTAGSFDMFPEGEKVLLGLSGGKDSWVLLHWMLYSQRVAAKKFEIEAVIIDPGFEGFRSQEVHDYCRDVLGVKVTIIKEDFNPIIDQYNSRPGQSYCSFCARLRRGCLYTYCVRNGIKTMALGHHMDDALNTMLLNITRCGRMASMPPVLHADDYDIAVVRPFIKTAEADIRTYSRYLEREQGMPIVSCSCPYAGQPEHGRVISAKILESIEQTVPGAKWSMVQALGNIAPRFMHDTKLHPFTERPTDRTFKQIRPHGPPVKRAPKDTDAKGETTVTEGAEAPAVEQTAPLEVEVPCPASACAGCPMARGCGGCGKAE</sequence>
<comment type="caution">
    <text evidence="3">The sequence shown here is derived from an EMBL/GenBank/DDBJ whole genome shotgun (WGS) entry which is preliminary data.</text>
</comment>
<keyword evidence="4" id="KW-1185">Reference proteome</keyword>
<dbReference type="PANTHER" id="PTHR43686:SF1">
    <property type="entry name" value="AMINOTRAN_5 DOMAIN-CONTAINING PROTEIN"/>
    <property type="match status" value="1"/>
</dbReference>
<dbReference type="AlphaFoldDB" id="A0A9K3CT63"/>
<dbReference type="Gene3D" id="3.40.50.620">
    <property type="entry name" value="HUPs"/>
    <property type="match status" value="1"/>
</dbReference>
<proteinExistence type="predicted"/>
<name>A0A9K3CT63_9EUKA</name>
<evidence type="ECO:0000313" key="4">
    <source>
        <dbReference type="Proteomes" id="UP000265618"/>
    </source>
</evidence>
<dbReference type="EMBL" id="BDIP01000797">
    <property type="protein sequence ID" value="GIQ82741.1"/>
    <property type="molecule type" value="Genomic_DNA"/>
</dbReference>
<gene>
    <name evidence="3" type="ORF">KIPB_003933</name>
</gene>
<protein>
    <recommendedName>
        <fullName evidence="2">tRNA(Ile)-lysidine/2-thiocytidine synthase N-terminal domain-containing protein</fullName>
    </recommendedName>
</protein>
<accession>A0A9K3CT63</accession>
<dbReference type="OrthoDB" id="420046at2759"/>
<evidence type="ECO:0000313" key="3">
    <source>
        <dbReference type="EMBL" id="GIQ82741.1"/>
    </source>
</evidence>
<feature type="region of interest" description="Disordered" evidence="1">
    <location>
        <begin position="281"/>
        <end position="310"/>
    </location>
</feature>
<dbReference type="SUPFAM" id="SSF52402">
    <property type="entry name" value="Adenine nucleotide alpha hydrolases-like"/>
    <property type="match status" value="1"/>
</dbReference>